<dbReference type="Proteomes" id="UP000009168">
    <property type="component" value="Unassembled WGS sequence"/>
</dbReference>
<dbReference type="InParanoid" id="W7XIS5"/>
<feature type="transmembrane region" description="Helical" evidence="1">
    <location>
        <begin position="294"/>
        <end position="312"/>
    </location>
</feature>
<protein>
    <submittedName>
        <fullName evidence="2">Transmembrane protein, putative</fullName>
    </submittedName>
</protein>
<feature type="transmembrane region" description="Helical" evidence="1">
    <location>
        <begin position="20"/>
        <end position="42"/>
    </location>
</feature>
<dbReference type="EMBL" id="GG662644">
    <property type="protein sequence ID" value="EWS73574.1"/>
    <property type="molecule type" value="Genomic_DNA"/>
</dbReference>
<feature type="transmembrane region" description="Helical" evidence="1">
    <location>
        <begin position="190"/>
        <end position="210"/>
    </location>
</feature>
<proteinExistence type="predicted"/>
<feature type="transmembrane region" description="Helical" evidence="1">
    <location>
        <begin position="93"/>
        <end position="115"/>
    </location>
</feature>
<dbReference type="AlphaFoldDB" id="W7XIS5"/>
<sequence length="494" mass="55470">MQNSMLMFQPIHAFNTLAQFVKIVMILAILAKVLSIMTVLVVQDHCISKIINVQLLAPQELIQIHKPIIIYARIAIVLASAALQAVIKVVLVVVLQIIQILIIAVNQLALIITMVKISQVEFAVHVQLIAQSAQGLILTNALIVIQDIFYIKIHAVIYVQLIIFKISPLELAIFVTLLAKIVMVNTTTNALTALQVYFLIMLLKLVNLFVQQNAQIAISVILQQLQMYAKAVIKVVLIVIAINVLFQIYALHVNNLTIQLEQNAQVVSLDFMETQQLSFVNLVMFHVLRVQEEHPQTVLLVLLIIFYIYSMGCKVNVQVFVLRLLLFLGKIACVLASVAPQLMEMLKIPRGYVKIVIQNVGYVLAQALILAQNAILGFIYIIAPVQVHVQMGLIKIHLIKNVMPVTNIVEHAMVLQNQIAQLVLLLYLEQVLLVFQAVQMANLEILQQEHVAPHAMMDIIKILQIEFANNVIRNVKLAKVHNHHTVQFAETLIT</sequence>
<keyword evidence="1" id="KW-0472">Membrane</keyword>
<reference evidence="3" key="1">
    <citation type="journal article" date="2006" name="PLoS Biol.">
        <title>Macronuclear genome sequence of the ciliate Tetrahymena thermophila, a model eukaryote.</title>
        <authorList>
            <person name="Eisen J.A."/>
            <person name="Coyne R.S."/>
            <person name="Wu M."/>
            <person name="Wu D."/>
            <person name="Thiagarajan M."/>
            <person name="Wortman J.R."/>
            <person name="Badger J.H."/>
            <person name="Ren Q."/>
            <person name="Amedeo P."/>
            <person name="Jones K.M."/>
            <person name="Tallon L.J."/>
            <person name="Delcher A.L."/>
            <person name="Salzberg S.L."/>
            <person name="Silva J.C."/>
            <person name="Haas B.J."/>
            <person name="Majoros W.H."/>
            <person name="Farzad M."/>
            <person name="Carlton J.M."/>
            <person name="Smith R.K. Jr."/>
            <person name="Garg J."/>
            <person name="Pearlman R.E."/>
            <person name="Karrer K.M."/>
            <person name="Sun L."/>
            <person name="Manning G."/>
            <person name="Elde N.C."/>
            <person name="Turkewitz A.P."/>
            <person name="Asai D.J."/>
            <person name="Wilkes D.E."/>
            <person name="Wang Y."/>
            <person name="Cai H."/>
            <person name="Collins K."/>
            <person name="Stewart B.A."/>
            <person name="Lee S.R."/>
            <person name="Wilamowska K."/>
            <person name="Weinberg Z."/>
            <person name="Ruzzo W.L."/>
            <person name="Wloga D."/>
            <person name="Gaertig J."/>
            <person name="Frankel J."/>
            <person name="Tsao C.-C."/>
            <person name="Gorovsky M.A."/>
            <person name="Keeling P.J."/>
            <person name="Waller R.F."/>
            <person name="Patron N.J."/>
            <person name="Cherry J.M."/>
            <person name="Stover N.A."/>
            <person name="Krieger C.J."/>
            <person name="del Toro C."/>
            <person name="Ryder H.F."/>
            <person name="Williamson S.C."/>
            <person name="Barbeau R.A."/>
            <person name="Hamilton E.P."/>
            <person name="Orias E."/>
        </authorList>
    </citation>
    <scope>NUCLEOTIDE SEQUENCE [LARGE SCALE GENOMIC DNA]</scope>
    <source>
        <strain evidence="3">SB210</strain>
    </source>
</reference>
<gene>
    <name evidence="2" type="ORF">TTHERM_000389699</name>
</gene>
<name>W7XIS5_TETTS</name>
<keyword evidence="1 2" id="KW-0812">Transmembrane</keyword>
<keyword evidence="3" id="KW-1185">Reference proteome</keyword>
<accession>W7XIS5</accession>
<dbReference type="RefSeq" id="XP_012653897.1">
    <property type="nucleotide sequence ID" value="XM_012798443.1"/>
</dbReference>
<feature type="transmembrane region" description="Helical" evidence="1">
    <location>
        <begin position="324"/>
        <end position="343"/>
    </location>
</feature>
<organism evidence="2 3">
    <name type="scientific">Tetrahymena thermophila (strain SB210)</name>
    <dbReference type="NCBI Taxonomy" id="312017"/>
    <lineage>
        <taxon>Eukaryota</taxon>
        <taxon>Sar</taxon>
        <taxon>Alveolata</taxon>
        <taxon>Ciliophora</taxon>
        <taxon>Intramacronucleata</taxon>
        <taxon>Oligohymenophorea</taxon>
        <taxon>Hymenostomatida</taxon>
        <taxon>Tetrahymenina</taxon>
        <taxon>Tetrahymenidae</taxon>
        <taxon>Tetrahymena</taxon>
    </lineage>
</organism>
<dbReference type="KEGG" id="tet:TTHERM_000389699"/>
<evidence type="ECO:0000313" key="2">
    <source>
        <dbReference type="EMBL" id="EWS73574.1"/>
    </source>
</evidence>
<keyword evidence="1" id="KW-1133">Transmembrane helix</keyword>
<feature type="transmembrane region" description="Helical" evidence="1">
    <location>
        <begin position="155"/>
        <end position="178"/>
    </location>
</feature>
<feature type="transmembrane region" description="Helical" evidence="1">
    <location>
        <begin position="231"/>
        <end position="250"/>
    </location>
</feature>
<dbReference type="GeneID" id="24438697"/>
<feature type="transmembrane region" description="Helical" evidence="1">
    <location>
        <begin position="363"/>
        <end position="383"/>
    </location>
</feature>
<evidence type="ECO:0000256" key="1">
    <source>
        <dbReference type="SAM" id="Phobius"/>
    </source>
</evidence>
<evidence type="ECO:0000313" key="3">
    <source>
        <dbReference type="Proteomes" id="UP000009168"/>
    </source>
</evidence>
<feature type="transmembrane region" description="Helical" evidence="1">
    <location>
        <begin position="68"/>
        <end position="87"/>
    </location>
</feature>